<feature type="transmembrane region" description="Helical" evidence="3">
    <location>
        <begin position="12"/>
        <end position="33"/>
    </location>
</feature>
<keyword evidence="3" id="KW-0812">Transmembrane</keyword>
<dbReference type="SMART" id="SM00495">
    <property type="entry name" value="ChtBD3"/>
    <property type="match status" value="2"/>
</dbReference>
<feature type="domain" description="Chitin-binding type-3" evidence="4">
    <location>
        <begin position="390"/>
        <end position="438"/>
    </location>
</feature>
<evidence type="ECO:0000256" key="3">
    <source>
        <dbReference type="SAM" id="Phobius"/>
    </source>
</evidence>
<evidence type="ECO:0000313" key="6">
    <source>
        <dbReference type="Proteomes" id="UP001163293"/>
    </source>
</evidence>
<keyword evidence="1 5" id="KW-0378">Hydrolase</keyword>
<evidence type="ECO:0000259" key="4">
    <source>
        <dbReference type="SMART" id="SM00495"/>
    </source>
</evidence>
<name>A0AAX3EFS3_PAEUR</name>
<keyword evidence="3" id="KW-1133">Transmembrane helix</keyword>
<dbReference type="InterPro" id="IPR003610">
    <property type="entry name" value="CBM5/12"/>
</dbReference>
<keyword evidence="6" id="KW-1185">Reference proteome</keyword>
<dbReference type="EMBL" id="CP101185">
    <property type="protein sequence ID" value="UYV96721.1"/>
    <property type="molecule type" value="Genomic_DNA"/>
</dbReference>
<dbReference type="GO" id="GO:0005576">
    <property type="term" value="C:extracellular region"/>
    <property type="evidence" value="ECO:0007669"/>
    <property type="project" value="InterPro"/>
</dbReference>
<dbReference type="CDD" id="cd06543">
    <property type="entry name" value="GH18_PF-ChiA-like"/>
    <property type="match status" value="1"/>
</dbReference>
<reference evidence="5" key="1">
    <citation type="submission" date="2022-07" db="EMBL/GenBank/DDBJ databases">
        <authorList>
            <person name="Wu T."/>
        </authorList>
    </citation>
    <scope>NUCLEOTIDE SEQUENCE</scope>
    <source>
        <strain evidence="5">SD-1</strain>
    </source>
</reference>
<dbReference type="SUPFAM" id="SSF51055">
    <property type="entry name" value="Carbohydrate binding domain"/>
    <property type="match status" value="2"/>
</dbReference>
<organism evidence="5 6">
    <name type="scientific">Paenarthrobacter ureafaciens</name>
    <dbReference type="NCBI Taxonomy" id="37931"/>
    <lineage>
        <taxon>Bacteria</taxon>
        <taxon>Bacillati</taxon>
        <taxon>Actinomycetota</taxon>
        <taxon>Actinomycetes</taxon>
        <taxon>Micrococcales</taxon>
        <taxon>Micrococcaceae</taxon>
        <taxon>Paenarthrobacter</taxon>
    </lineage>
</organism>
<gene>
    <name evidence="5" type="ORF">NL394_16940</name>
</gene>
<dbReference type="InterPro" id="IPR017853">
    <property type="entry name" value="GH"/>
</dbReference>
<dbReference type="AlphaFoldDB" id="A0AAX3EFS3"/>
<protein>
    <submittedName>
        <fullName evidence="5">Glycosyl hydrolase family 18 protein</fullName>
    </submittedName>
</protein>
<dbReference type="GO" id="GO:0030246">
    <property type="term" value="F:carbohydrate binding"/>
    <property type="evidence" value="ECO:0007669"/>
    <property type="project" value="InterPro"/>
</dbReference>
<dbReference type="GO" id="GO:0004553">
    <property type="term" value="F:hydrolase activity, hydrolyzing O-glycosyl compounds"/>
    <property type="evidence" value="ECO:0007669"/>
    <property type="project" value="InterPro"/>
</dbReference>
<sequence>MSKYFPGRKLSILRLSVLSLVIGGLVAAGITTWHNYSDARAAAASPSTFAGYVDVTATPRYAFEQASTASTKSVVLSFIVADPKDGCTPSWGTFYSLDAAGEDLDLDRRIARLRQAGGSVAVSFGGLSNKELATACRDAARLKAAYAQVVDRYELTSIDLDIEGAALSDVDALTRQAKVISELQKERRENAQDLSVWLTLPVAPTGLTAEGTSAVKQMLSAGVDLAGVNVMTMDYGASRVAGQTMLQASIAAAEATHSQLGEIYSSVNQDLGAQTLWRKIGLTPMIGQNDIVADVFTVADAEGLHDFAESKGVGRMSMWSLNRDVECGPNYPTLTVVSDACSGVAQSGGLFSSILGAERDSVSTATSPAPEPTTTTTAAPVVDDPATSPYPIWSPTNAYVKSDRTVWHGNVYEAKWWTKNDVPNNPVAAGTAAPWQLIGPVLPGDRPQPEVTAPAGTYPVWSAETVYKKGDRVMFGPYVFEAKWWVQTQSPEAALQGSSETAWAKLSNAELAKLLQGTPTPK</sequence>
<accession>A0AAX3EFS3</accession>
<dbReference type="Gene3D" id="3.20.20.80">
    <property type="entry name" value="Glycosidases"/>
    <property type="match status" value="1"/>
</dbReference>
<dbReference type="InterPro" id="IPR036573">
    <property type="entry name" value="CBM_sf_5/12"/>
</dbReference>
<dbReference type="PANTHER" id="PTHR42976:SF1">
    <property type="entry name" value="GH18 DOMAIN-CONTAINING PROTEIN-RELATED"/>
    <property type="match status" value="1"/>
</dbReference>
<dbReference type="RefSeq" id="WP_069695869.1">
    <property type="nucleotide sequence ID" value="NZ_CP014574.1"/>
</dbReference>
<feature type="domain" description="Chitin-binding type-3" evidence="4">
    <location>
        <begin position="458"/>
        <end position="506"/>
    </location>
</feature>
<feature type="region of interest" description="Disordered" evidence="2">
    <location>
        <begin position="361"/>
        <end position="383"/>
    </location>
</feature>
<dbReference type="GO" id="GO:0005975">
    <property type="term" value="P:carbohydrate metabolic process"/>
    <property type="evidence" value="ECO:0007669"/>
    <property type="project" value="InterPro"/>
</dbReference>
<dbReference type="Proteomes" id="UP001163293">
    <property type="component" value="Chromosome"/>
</dbReference>
<keyword evidence="3" id="KW-0472">Membrane</keyword>
<dbReference type="PANTHER" id="PTHR42976">
    <property type="entry name" value="BIFUNCTIONAL CHITINASE/LYSOZYME-RELATED"/>
    <property type="match status" value="1"/>
</dbReference>
<dbReference type="GeneID" id="79883804"/>
<evidence type="ECO:0000256" key="1">
    <source>
        <dbReference type="ARBA" id="ARBA00022801"/>
    </source>
</evidence>
<dbReference type="InterPro" id="IPR052750">
    <property type="entry name" value="GH18_Chitinase"/>
</dbReference>
<dbReference type="Gene3D" id="2.10.10.20">
    <property type="entry name" value="Carbohydrate-binding module superfamily 5/12"/>
    <property type="match status" value="2"/>
</dbReference>
<feature type="compositionally biased region" description="Low complexity" evidence="2">
    <location>
        <begin position="362"/>
        <end position="383"/>
    </location>
</feature>
<evidence type="ECO:0000313" key="5">
    <source>
        <dbReference type="EMBL" id="UYV96721.1"/>
    </source>
</evidence>
<proteinExistence type="predicted"/>
<dbReference type="SUPFAM" id="SSF51445">
    <property type="entry name" value="(Trans)glycosidases"/>
    <property type="match status" value="1"/>
</dbReference>
<dbReference type="CDD" id="cd12215">
    <property type="entry name" value="ChiC_BD"/>
    <property type="match status" value="2"/>
</dbReference>
<evidence type="ECO:0000256" key="2">
    <source>
        <dbReference type="SAM" id="MobiDB-lite"/>
    </source>
</evidence>